<accession>A0A370L571</accession>
<protein>
    <submittedName>
        <fullName evidence="1">Uncharacterized protein</fullName>
    </submittedName>
</protein>
<dbReference type="AlphaFoldDB" id="A0A370L571"/>
<keyword evidence="2" id="KW-1185">Reference proteome</keyword>
<proteinExistence type="predicted"/>
<reference evidence="2" key="1">
    <citation type="submission" date="2018-07" db="EMBL/GenBank/DDBJ databases">
        <authorList>
            <person name="Safronova V.I."/>
            <person name="Chirak E.R."/>
            <person name="Sazanova A.L."/>
        </authorList>
    </citation>
    <scope>NUCLEOTIDE SEQUENCE [LARGE SCALE GENOMIC DNA]</scope>
    <source>
        <strain evidence="2">RCAM04685</strain>
    </source>
</reference>
<evidence type="ECO:0000313" key="1">
    <source>
        <dbReference type="EMBL" id="RDJ24222.1"/>
    </source>
</evidence>
<dbReference type="EMBL" id="QQTP01000007">
    <property type="protein sequence ID" value="RDJ24222.1"/>
    <property type="molecule type" value="Genomic_DNA"/>
</dbReference>
<sequence length="82" mass="8724">MIDVSLQGFSHQNVIGGMSLRFAKDSAVDGRLVGFGLGQGDIEFEIEPCFGAFGTLRASVEKITITPVADYQTADEAISVVE</sequence>
<gene>
    <name evidence="1" type="ORF">DWE98_15075</name>
</gene>
<dbReference type="Proteomes" id="UP000255207">
    <property type="component" value="Unassembled WGS sequence"/>
</dbReference>
<organism evidence="1 2">
    <name type="scientific">Bosea caraganae</name>
    <dbReference type="NCBI Taxonomy" id="2763117"/>
    <lineage>
        <taxon>Bacteria</taxon>
        <taxon>Pseudomonadati</taxon>
        <taxon>Pseudomonadota</taxon>
        <taxon>Alphaproteobacteria</taxon>
        <taxon>Hyphomicrobiales</taxon>
        <taxon>Boseaceae</taxon>
        <taxon>Bosea</taxon>
    </lineage>
</organism>
<comment type="caution">
    <text evidence="1">The sequence shown here is derived from an EMBL/GenBank/DDBJ whole genome shotgun (WGS) entry which is preliminary data.</text>
</comment>
<evidence type="ECO:0000313" key="2">
    <source>
        <dbReference type="Proteomes" id="UP000255207"/>
    </source>
</evidence>
<name>A0A370L571_9HYPH</name>